<dbReference type="SUPFAM" id="SSF49329">
    <property type="entry name" value="Cu,Zn superoxide dismutase-like"/>
    <property type="match status" value="1"/>
</dbReference>
<sequence>MRTPSLSVACLLALTAPSLAQSPQTARATFVDARGQQVGSATLTQMANGVLINIDLSGLPAGEHGFHIHETGKCEPNTRFESAGDHYSLQGQKHGHHSEGGPHAGDMPNQFVGQDGRLRAHVINTNVTLGNGEGSLFDQDGSAILIHAKADDYRSQPSGEAGDRLACAVVAK</sequence>
<keyword evidence="2" id="KW-0732">Signal</keyword>
<dbReference type="InterPro" id="IPR036423">
    <property type="entry name" value="SOD-like_Cu/Zn_dom_sf"/>
</dbReference>
<name>A0A7X3MWY8_9HYPH</name>
<dbReference type="EMBL" id="WURB01000047">
    <property type="protein sequence ID" value="MXQ14782.1"/>
    <property type="molecule type" value="Genomic_DNA"/>
</dbReference>
<reference evidence="4 5" key="1">
    <citation type="submission" date="2019-12" db="EMBL/GenBank/DDBJ databases">
        <authorList>
            <person name="Yuan C.-G."/>
        </authorList>
    </citation>
    <scope>NUCLEOTIDE SEQUENCE [LARGE SCALE GENOMIC DNA]</scope>
    <source>
        <strain evidence="4 5">KCTC 23863</strain>
    </source>
</reference>
<evidence type="ECO:0000313" key="5">
    <source>
        <dbReference type="Proteomes" id="UP000436483"/>
    </source>
</evidence>
<dbReference type="Gene3D" id="2.60.40.200">
    <property type="entry name" value="Superoxide dismutase, copper/zinc binding domain"/>
    <property type="match status" value="1"/>
</dbReference>
<accession>A0A7X3MWY8</accession>
<proteinExistence type="inferred from homology"/>
<feature type="signal peptide" evidence="2">
    <location>
        <begin position="1"/>
        <end position="20"/>
    </location>
</feature>
<dbReference type="InterPro" id="IPR024134">
    <property type="entry name" value="SOD_Cu/Zn_/chaperone"/>
</dbReference>
<reference evidence="4 5" key="2">
    <citation type="submission" date="2020-01" db="EMBL/GenBank/DDBJ databases">
        <title>Microvirga sp. nov., an arsenate reduction bacterium isolated from Tibet hotspring sediments.</title>
        <authorList>
            <person name="Xian W.-D."/>
            <person name="Li W.-J."/>
        </authorList>
    </citation>
    <scope>NUCLEOTIDE SEQUENCE [LARGE SCALE GENOMIC DNA]</scope>
    <source>
        <strain evidence="4 5">KCTC 23863</strain>
    </source>
</reference>
<dbReference type="PANTHER" id="PTHR10003">
    <property type="entry name" value="SUPEROXIDE DISMUTASE CU-ZN -RELATED"/>
    <property type="match status" value="1"/>
</dbReference>
<evidence type="ECO:0000256" key="2">
    <source>
        <dbReference type="SAM" id="SignalP"/>
    </source>
</evidence>
<feature type="domain" description="Superoxide dismutase copper/zinc binding" evidence="3">
    <location>
        <begin position="39"/>
        <end position="170"/>
    </location>
</feature>
<dbReference type="OrthoDB" id="5431326at2"/>
<organism evidence="4 5">
    <name type="scientific">Microvirga makkahensis</name>
    <dbReference type="NCBI Taxonomy" id="1128670"/>
    <lineage>
        <taxon>Bacteria</taxon>
        <taxon>Pseudomonadati</taxon>
        <taxon>Pseudomonadota</taxon>
        <taxon>Alphaproteobacteria</taxon>
        <taxon>Hyphomicrobiales</taxon>
        <taxon>Methylobacteriaceae</taxon>
        <taxon>Microvirga</taxon>
    </lineage>
</organism>
<comment type="caution">
    <text evidence="4">The sequence shown here is derived from an EMBL/GenBank/DDBJ whole genome shotgun (WGS) entry which is preliminary data.</text>
</comment>
<dbReference type="GO" id="GO:0006801">
    <property type="term" value="P:superoxide metabolic process"/>
    <property type="evidence" value="ECO:0007669"/>
    <property type="project" value="InterPro"/>
</dbReference>
<evidence type="ECO:0000259" key="3">
    <source>
        <dbReference type="Pfam" id="PF00080"/>
    </source>
</evidence>
<keyword evidence="5" id="KW-1185">Reference proteome</keyword>
<feature type="chain" id="PRO_5031448137" evidence="2">
    <location>
        <begin position="21"/>
        <end position="172"/>
    </location>
</feature>
<protein>
    <submittedName>
        <fullName evidence="4">Superoxide dismutase family protein</fullName>
    </submittedName>
</protein>
<comment type="similarity">
    <text evidence="1">Belongs to the Cu-Zn superoxide dismutase family.</text>
</comment>
<dbReference type="Proteomes" id="UP000436483">
    <property type="component" value="Unassembled WGS sequence"/>
</dbReference>
<dbReference type="InterPro" id="IPR001424">
    <property type="entry name" value="SOD_Cu_Zn_dom"/>
</dbReference>
<evidence type="ECO:0000256" key="1">
    <source>
        <dbReference type="ARBA" id="ARBA00010457"/>
    </source>
</evidence>
<gene>
    <name evidence="4" type="ORF">GR328_25700</name>
</gene>
<dbReference type="AlphaFoldDB" id="A0A7X3MWY8"/>
<evidence type="ECO:0000313" key="4">
    <source>
        <dbReference type="EMBL" id="MXQ14782.1"/>
    </source>
</evidence>
<dbReference type="CDD" id="cd00305">
    <property type="entry name" value="Cu-Zn_Superoxide_Dismutase"/>
    <property type="match status" value="1"/>
</dbReference>
<dbReference type="Pfam" id="PF00080">
    <property type="entry name" value="Sod_Cu"/>
    <property type="match status" value="1"/>
</dbReference>
<dbReference type="RefSeq" id="WP_160888493.1">
    <property type="nucleotide sequence ID" value="NZ_WURB01000047.1"/>
</dbReference>
<dbReference type="GO" id="GO:0005507">
    <property type="term" value="F:copper ion binding"/>
    <property type="evidence" value="ECO:0007669"/>
    <property type="project" value="InterPro"/>
</dbReference>